<dbReference type="PANTHER" id="PTHR43537">
    <property type="entry name" value="TRANSCRIPTIONAL REGULATOR, GNTR FAMILY"/>
    <property type="match status" value="1"/>
</dbReference>
<dbReference type="STRING" id="121616.GA0070216_12174"/>
<dbReference type="SMART" id="SM00895">
    <property type="entry name" value="FCD"/>
    <property type="match status" value="1"/>
</dbReference>
<dbReference type="PROSITE" id="PS50949">
    <property type="entry name" value="HTH_GNTR"/>
    <property type="match status" value="1"/>
</dbReference>
<dbReference type="SMART" id="SM00345">
    <property type="entry name" value="HTH_GNTR"/>
    <property type="match status" value="1"/>
</dbReference>
<dbReference type="Gene3D" id="1.10.10.10">
    <property type="entry name" value="Winged helix-like DNA-binding domain superfamily/Winged helix DNA-binding domain"/>
    <property type="match status" value="1"/>
</dbReference>
<dbReference type="CDD" id="cd07377">
    <property type="entry name" value="WHTH_GntR"/>
    <property type="match status" value="1"/>
</dbReference>
<organism evidence="5 6">
    <name type="scientific">Micromonospora matsumotoense</name>
    <dbReference type="NCBI Taxonomy" id="121616"/>
    <lineage>
        <taxon>Bacteria</taxon>
        <taxon>Bacillati</taxon>
        <taxon>Actinomycetota</taxon>
        <taxon>Actinomycetes</taxon>
        <taxon>Micromonosporales</taxon>
        <taxon>Micromonosporaceae</taxon>
        <taxon>Micromonospora</taxon>
    </lineage>
</organism>
<dbReference type="Pfam" id="PF07729">
    <property type="entry name" value="FCD"/>
    <property type="match status" value="1"/>
</dbReference>
<dbReference type="SUPFAM" id="SSF48008">
    <property type="entry name" value="GntR ligand-binding domain-like"/>
    <property type="match status" value="1"/>
</dbReference>
<feature type="domain" description="HTH gntR-type" evidence="4">
    <location>
        <begin position="1"/>
        <end position="69"/>
    </location>
</feature>
<protein>
    <submittedName>
        <fullName evidence="5">Transcriptional regulator, GntR family</fullName>
    </submittedName>
</protein>
<dbReference type="InterPro" id="IPR008920">
    <property type="entry name" value="TF_FadR/GntR_C"/>
</dbReference>
<dbReference type="GO" id="GO:0003700">
    <property type="term" value="F:DNA-binding transcription factor activity"/>
    <property type="evidence" value="ECO:0007669"/>
    <property type="project" value="InterPro"/>
</dbReference>
<sequence>MALTDDAIAKIRSMVQSGELPPGARLPPEPQLAEQMGLSRSGVREAVKVLESARVLDVRRGDGTYVTSLAPRLLLEGLGVAVELLRDDTLLEVMEVRRLLEPMATGLAALRMTDAQLDDLSGILEEMRAAADDAEKLIRFDTAFHHTVVATTGNETLTSLLDGLSSRTLRARVWRGLIESNSAHTTIEEHHAIYLALRSRDQLLAQASALMHVNTSEAWLRTVLAAKATGA</sequence>
<dbReference type="Pfam" id="PF00392">
    <property type="entry name" value="GntR"/>
    <property type="match status" value="1"/>
</dbReference>
<gene>
    <name evidence="5" type="ORF">GA0070216_12174</name>
</gene>
<evidence type="ECO:0000256" key="3">
    <source>
        <dbReference type="ARBA" id="ARBA00023163"/>
    </source>
</evidence>
<keyword evidence="2" id="KW-0238">DNA-binding</keyword>
<evidence type="ECO:0000259" key="4">
    <source>
        <dbReference type="PROSITE" id="PS50949"/>
    </source>
</evidence>
<dbReference type="Proteomes" id="UP000198797">
    <property type="component" value="Unassembled WGS sequence"/>
</dbReference>
<evidence type="ECO:0000256" key="2">
    <source>
        <dbReference type="ARBA" id="ARBA00023125"/>
    </source>
</evidence>
<name>A0A1C5APX2_9ACTN</name>
<dbReference type="PANTHER" id="PTHR43537:SF5">
    <property type="entry name" value="UXU OPERON TRANSCRIPTIONAL REGULATOR"/>
    <property type="match status" value="1"/>
</dbReference>
<keyword evidence="3" id="KW-0804">Transcription</keyword>
<keyword evidence="1" id="KW-0805">Transcription regulation</keyword>
<evidence type="ECO:0000313" key="6">
    <source>
        <dbReference type="Proteomes" id="UP000198797"/>
    </source>
</evidence>
<dbReference type="AlphaFoldDB" id="A0A1C5APX2"/>
<dbReference type="InterPro" id="IPR000524">
    <property type="entry name" value="Tscrpt_reg_HTH_GntR"/>
</dbReference>
<reference evidence="6" key="1">
    <citation type="submission" date="2016-06" db="EMBL/GenBank/DDBJ databases">
        <authorList>
            <person name="Varghese N."/>
            <person name="Submissions Spin"/>
        </authorList>
    </citation>
    <scope>NUCLEOTIDE SEQUENCE [LARGE SCALE GENOMIC DNA]</scope>
    <source>
        <strain evidence="6">DSM 44100</strain>
    </source>
</reference>
<accession>A0A1C5APX2</accession>
<dbReference type="InterPro" id="IPR011711">
    <property type="entry name" value="GntR_C"/>
</dbReference>
<dbReference type="OrthoDB" id="7989071at2"/>
<dbReference type="EMBL" id="FMCU01000021">
    <property type="protein sequence ID" value="SCF47196.1"/>
    <property type="molecule type" value="Genomic_DNA"/>
</dbReference>
<evidence type="ECO:0000256" key="1">
    <source>
        <dbReference type="ARBA" id="ARBA00023015"/>
    </source>
</evidence>
<evidence type="ECO:0000313" key="5">
    <source>
        <dbReference type="EMBL" id="SCF47196.1"/>
    </source>
</evidence>
<dbReference type="GO" id="GO:0003677">
    <property type="term" value="F:DNA binding"/>
    <property type="evidence" value="ECO:0007669"/>
    <property type="project" value="UniProtKB-KW"/>
</dbReference>
<dbReference type="Gene3D" id="1.20.120.530">
    <property type="entry name" value="GntR ligand-binding domain-like"/>
    <property type="match status" value="1"/>
</dbReference>
<dbReference type="PRINTS" id="PR00035">
    <property type="entry name" value="HTHGNTR"/>
</dbReference>
<dbReference type="InterPro" id="IPR036388">
    <property type="entry name" value="WH-like_DNA-bd_sf"/>
</dbReference>
<dbReference type="SUPFAM" id="SSF46785">
    <property type="entry name" value="Winged helix' DNA-binding domain"/>
    <property type="match status" value="1"/>
</dbReference>
<dbReference type="InterPro" id="IPR036390">
    <property type="entry name" value="WH_DNA-bd_sf"/>
</dbReference>
<dbReference type="RefSeq" id="WP_091252602.1">
    <property type="nucleotide sequence ID" value="NZ_CP192025.1"/>
</dbReference>
<keyword evidence="6" id="KW-1185">Reference proteome</keyword>
<proteinExistence type="predicted"/>